<keyword evidence="1" id="KW-1133">Transmembrane helix</keyword>
<evidence type="ECO:0000256" key="1">
    <source>
        <dbReference type="SAM" id="Phobius"/>
    </source>
</evidence>
<evidence type="ECO:0000313" key="2">
    <source>
        <dbReference type="EMBL" id="KJB24563.1"/>
    </source>
</evidence>
<organism evidence="2 3">
    <name type="scientific">Gossypium raimondii</name>
    <name type="common">Peruvian cotton</name>
    <name type="synonym">Gossypium klotzschianum subsp. raimondii</name>
    <dbReference type="NCBI Taxonomy" id="29730"/>
    <lineage>
        <taxon>Eukaryota</taxon>
        <taxon>Viridiplantae</taxon>
        <taxon>Streptophyta</taxon>
        <taxon>Embryophyta</taxon>
        <taxon>Tracheophyta</taxon>
        <taxon>Spermatophyta</taxon>
        <taxon>Magnoliopsida</taxon>
        <taxon>eudicotyledons</taxon>
        <taxon>Gunneridae</taxon>
        <taxon>Pentapetalae</taxon>
        <taxon>rosids</taxon>
        <taxon>malvids</taxon>
        <taxon>Malvales</taxon>
        <taxon>Malvaceae</taxon>
        <taxon>Malvoideae</taxon>
        <taxon>Gossypium</taxon>
    </lineage>
</organism>
<evidence type="ECO:0008006" key="4">
    <source>
        <dbReference type="Google" id="ProtNLM"/>
    </source>
</evidence>
<dbReference type="EMBL" id="CM001743">
    <property type="protein sequence ID" value="KJB24563.1"/>
    <property type="molecule type" value="Genomic_DNA"/>
</dbReference>
<evidence type="ECO:0000313" key="3">
    <source>
        <dbReference type="Proteomes" id="UP000032304"/>
    </source>
</evidence>
<protein>
    <recommendedName>
        <fullName evidence="4">Reverse transcriptase zinc-binding domain-containing protein</fullName>
    </recommendedName>
</protein>
<dbReference type="Gramene" id="KJB24563">
    <property type="protein sequence ID" value="KJB24563"/>
    <property type="gene ID" value="B456_004G151400"/>
</dbReference>
<gene>
    <name evidence="2" type="ORF">B456_004G151400</name>
</gene>
<keyword evidence="1" id="KW-0812">Transmembrane</keyword>
<name>A0A0D2PCB2_GOSRA</name>
<reference evidence="2 3" key="1">
    <citation type="journal article" date="2012" name="Nature">
        <title>Repeated polyploidization of Gossypium genomes and the evolution of spinnable cotton fibres.</title>
        <authorList>
            <person name="Paterson A.H."/>
            <person name="Wendel J.F."/>
            <person name="Gundlach H."/>
            <person name="Guo H."/>
            <person name="Jenkins J."/>
            <person name="Jin D."/>
            <person name="Llewellyn D."/>
            <person name="Showmaker K.C."/>
            <person name="Shu S."/>
            <person name="Udall J."/>
            <person name="Yoo M.J."/>
            <person name="Byers R."/>
            <person name="Chen W."/>
            <person name="Doron-Faigenboim A."/>
            <person name="Duke M.V."/>
            <person name="Gong L."/>
            <person name="Grimwood J."/>
            <person name="Grover C."/>
            <person name="Grupp K."/>
            <person name="Hu G."/>
            <person name="Lee T.H."/>
            <person name="Li J."/>
            <person name="Lin L."/>
            <person name="Liu T."/>
            <person name="Marler B.S."/>
            <person name="Page J.T."/>
            <person name="Roberts A.W."/>
            <person name="Romanel E."/>
            <person name="Sanders W.S."/>
            <person name="Szadkowski E."/>
            <person name="Tan X."/>
            <person name="Tang H."/>
            <person name="Xu C."/>
            <person name="Wang J."/>
            <person name="Wang Z."/>
            <person name="Zhang D."/>
            <person name="Zhang L."/>
            <person name="Ashrafi H."/>
            <person name="Bedon F."/>
            <person name="Bowers J.E."/>
            <person name="Brubaker C.L."/>
            <person name="Chee P.W."/>
            <person name="Das S."/>
            <person name="Gingle A.R."/>
            <person name="Haigler C.H."/>
            <person name="Harker D."/>
            <person name="Hoffmann L.V."/>
            <person name="Hovav R."/>
            <person name="Jones D.C."/>
            <person name="Lemke C."/>
            <person name="Mansoor S."/>
            <person name="ur Rahman M."/>
            <person name="Rainville L.N."/>
            <person name="Rambani A."/>
            <person name="Reddy U.K."/>
            <person name="Rong J.K."/>
            <person name="Saranga Y."/>
            <person name="Scheffler B.E."/>
            <person name="Scheffler J.A."/>
            <person name="Stelly D.M."/>
            <person name="Triplett B.A."/>
            <person name="Van Deynze A."/>
            <person name="Vaslin M.F."/>
            <person name="Waghmare V.N."/>
            <person name="Walford S.A."/>
            <person name="Wright R.J."/>
            <person name="Zaki E.A."/>
            <person name="Zhang T."/>
            <person name="Dennis E.S."/>
            <person name="Mayer K.F."/>
            <person name="Peterson D.G."/>
            <person name="Rokhsar D.S."/>
            <person name="Wang X."/>
            <person name="Schmutz J."/>
        </authorList>
    </citation>
    <scope>NUCLEOTIDE SEQUENCE [LARGE SCALE GENOMIC DNA]</scope>
</reference>
<keyword evidence="1" id="KW-0472">Membrane</keyword>
<keyword evidence="3" id="KW-1185">Reference proteome</keyword>
<sequence length="82" mass="9675">AVVCLKGKYLLSLILKLVWNSFIYMIWRERNRRLFQGRKSNEETIIGSIKDVIQLRLLERNVNSSSNVYNILCTKWCLRGVT</sequence>
<dbReference type="OMA" id="IKEIVWA"/>
<dbReference type="AlphaFoldDB" id="A0A0D2PCB2"/>
<feature type="transmembrane region" description="Helical" evidence="1">
    <location>
        <begin position="6"/>
        <end position="27"/>
    </location>
</feature>
<feature type="non-terminal residue" evidence="2">
    <location>
        <position position="1"/>
    </location>
</feature>
<dbReference type="Proteomes" id="UP000032304">
    <property type="component" value="Chromosome 4"/>
</dbReference>
<accession>A0A0D2PCB2</accession>
<proteinExistence type="predicted"/>